<evidence type="ECO:0000313" key="2">
    <source>
        <dbReference type="EMBL" id="TXE07082.1"/>
    </source>
</evidence>
<evidence type="ECO:0000313" key="3">
    <source>
        <dbReference type="Proteomes" id="UP000321790"/>
    </source>
</evidence>
<feature type="chain" id="PRO_5023010030" evidence="1">
    <location>
        <begin position="20"/>
        <end position="905"/>
    </location>
</feature>
<gene>
    <name evidence="2" type="ORF">FUA26_12720</name>
</gene>
<reference evidence="3" key="1">
    <citation type="submission" date="2019-08" db="EMBL/GenBank/DDBJ databases">
        <title>Seonamhaeicola sediminis sp. nov., isolated from marine sediment.</title>
        <authorList>
            <person name="Cao W.R."/>
        </authorList>
    </citation>
    <scope>NUCLEOTIDE SEQUENCE [LARGE SCALE GENOMIC DNA]</scope>
    <source>
        <strain evidence="3">Gy8</strain>
    </source>
</reference>
<protein>
    <submittedName>
        <fullName evidence="2">T9SS type B sorting domain-containing protein</fullName>
    </submittedName>
</protein>
<keyword evidence="1" id="KW-0732">Signal</keyword>
<dbReference type="OrthoDB" id="9765926at2"/>
<sequence length="905" mass="99466">MKKTLLIFFAVCCFSNIYAQRQAANWYFGYGAGVKFNLANNTLTAVNNGMLFTNEGCSSISDDLGNLLFYTDGSTVWNKNHVAMQNGFGLFGDNSSTQSAIIVPKPNDPNIYYIFTVDTTIGTDPDNGFNYSTVDISLNGGLGAVTQKNVNLLNHCSEKLTAVLKDCITKSIWVITLASEDGSPNSYNTFHAFEVSNAGVNTTSVKSTFPIAINDRRGYLKLSPDGTKMAVANTADGLQILDFDAFTGKASNLSYLTINSTESPFPYGIEFSPNSNLLYVHAYNNFFDFDNQARNEDPANHTSVLAQFNLAAPNVQASQVILDDRNLYRGGLQLGPNGKIYRALSATYTKGLSYLGVINNPNVVGAGSLYQHNAVNLGANQSSQGLPPFIASFFNKQIDIIKNGESATNLNLCDGDTYTLTSTEIPGATYTWTVDDTPLPETDFDLEVSKSGFYKVYIDPNNGDCAIEGDAFVLINPNPSAFNHSLLQCDEDGVTDGITRFNLNQAIPNITGGSTTVTTKFFTDAARTNEIDGADFTNTSNPQTIFVEVIEDKTQCFSVSELTLSVSITDANNTTLTVCDDDGFEDGFYNFNLKNAETAIINGLPTGLNISYYETYNNALLEINALNNSFTNTIAYNQTIYARTENDNNCYGISQIQLVVNVLPNIETEYTTHYCLNTYPKKITINAGILVGNTSNYTYQWSTGENSYSIDINQPGDYEVIVTNANMCSKTRVVKVLPSNIATIDAINIKDASVNNTITVIVSGEGSYEYRLLDENNVVYAPYQSSNIFENVKPGIYTISVIDTKNNCGATPPQKVSVIGFPKFFTPNNDGKNDTWQIYGVNDMFQPNTKIQIFDRYGKLVKQLNPLSNGWDGYFNGNKLPADDYWFSITLQDGRIFKNHFTLKY</sequence>
<dbReference type="EMBL" id="VOSC01000030">
    <property type="protein sequence ID" value="TXE07082.1"/>
    <property type="molecule type" value="Genomic_DNA"/>
</dbReference>
<dbReference type="NCBIfam" id="TIGR04131">
    <property type="entry name" value="Bac_Flav_CTERM"/>
    <property type="match status" value="1"/>
</dbReference>
<feature type="signal peptide" evidence="1">
    <location>
        <begin position="1"/>
        <end position="19"/>
    </location>
</feature>
<dbReference type="SUPFAM" id="SSF51004">
    <property type="entry name" value="C-terminal (heme d1) domain of cytochrome cd1-nitrite reductase"/>
    <property type="match status" value="1"/>
</dbReference>
<dbReference type="RefSeq" id="WP_147136751.1">
    <property type="nucleotide sequence ID" value="NZ_VOSC01000030.1"/>
</dbReference>
<dbReference type="InterPro" id="IPR026341">
    <property type="entry name" value="T9SS_type_B"/>
</dbReference>
<comment type="caution">
    <text evidence="2">The sequence shown here is derived from an EMBL/GenBank/DDBJ whole genome shotgun (WGS) entry which is preliminary data.</text>
</comment>
<keyword evidence="3" id="KW-1185">Reference proteome</keyword>
<organism evidence="2 3">
    <name type="scientific">Seonamhaeicola algicola</name>
    <dbReference type="NCBI Taxonomy" id="1719036"/>
    <lineage>
        <taxon>Bacteria</taxon>
        <taxon>Pseudomonadati</taxon>
        <taxon>Bacteroidota</taxon>
        <taxon>Flavobacteriia</taxon>
        <taxon>Flavobacteriales</taxon>
        <taxon>Flavobacteriaceae</taxon>
    </lineage>
</organism>
<accession>A0A5C7AMN3</accession>
<dbReference type="Proteomes" id="UP000321790">
    <property type="component" value="Unassembled WGS sequence"/>
</dbReference>
<evidence type="ECO:0000256" key="1">
    <source>
        <dbReference type="SAM" id="SignalP"/>
    </source>
</evidence>
<dbReference type="InterPro" id="IPR011048">
    <property type="entry name" value="Haem_d1_sf"/>
</dbReference>
<proteinExistence type="predicted"/>
<name>A0A5C7AMN3_9FLAO</name>
<dbReference type="AlphaFoldDB" id="A0A5C7AMN3"/>
<dbReference type="Pfam" id="PF13585">
    <property type="entry name" value="CHU_C"/>
    <property type="match status" value="1"/>
</dbReference>